<dbReference type="InterPro" id="IPR050624">
    <property type="entry name" value="HTH-type_Tx_Regulator"/>
</dbReference>
<dbReference type="InterPro" id="IPR023772">
    <property type="entry name" value="DNA-bd_HTH_TetR-type_CS"/>
</dbReference>
<name>A0ABX2DUI7_9BACL</name>
<dbReference type="PROSITE" id="PS50977">
    <property type="entry name" value="HTH_TETR_2"/>
    <property type="match status" value="1"/>
</dbReference>
<organism evidence="4 5">
    <name type="scientific">Paenibacillus tritici</name>
    <dbReference type="NCBI Taxonomy" id="1873425"/>
    <lineage>
        <taxon>Bacteria</taxon>
        <taxon>Bacillati</taxon>
        <taxon>Bacillota</taxon>
        <taxon>Bacilli</taxon>
        <taxon>Bacillales</taxon>
        <taxon>Paenibacillaceae</taxon>
        <taxon>Paenibacillus</taxon>
    </lineage>
</organism>
<keyword evidence="5" id="KW-1185">Reference proteome</keyword>
<dbReference type="Pfam" id="PF00440">
    <property type="entry name" value="TetR_N"/>
    <property type="match status" value="1"/>
</dbReference>
<evidence type="ECO:0000313" key="5">
    <source>
        <dbReference type="Proteomes" id="UP000711047"/>
    </source>
</evidence>
<evidence type="ECO:0000256" key="1">
    <source>
        <dbReference type="ARBA" id="ARBA00023125"/>
    </source>
</evidence>
<dbReference type="Gene3D" id="1.10.357.10">
    <property type="entry name" value="Tetracycline Repressor, domain 2"/>
    <property type="match status" value="1"/>
</dbReference>
<evidence type="ECO:0000256" key="2">
    <source>
        <dbReference type="PROSITE-ProRule" id="PRU00335"/>
    </source>
</evidence>
<proteinExistence type="predicted"/>
<sequence length="205" mass="23804">MNGFEKRTQEKKNQVLEATFNLMNSDTGIEKLTMEEIAEQSNVGKTTIFKYFGSKENLIHEVFKYFLDKMGNTARGIMAENKPFEETLIAMSQTKIHYLDKIKKEFYLEMMDYFTRKGEDGLSMMMQEYAKESFNIMLDLFHRGRKEGKVDLKYSDEFLLIYFQALVEGISSPHIYGRIVPYTAQWTDMLIKGIAPSPPSSSAFK</sequence>
<reference evidence="4 5" key="1">
    <citation type="submission" date="2020-05" db="EMBL/GenBank/DDBJ databases">
        <title>Paenibacillus glebae, sp. nov., Paenibacillus humi sp. nov., Paenibacillus pedi sp. nov., Paenibacillus terrestris sp. nov. and Paenibacillus terricola sp. nov., isolated from a forest top soil sample.</title>
        <authorList>
            <person name="Qi S."/>
            <person name="Carlier A."/>
            <person name="Cnockaert M."/>
            <person name="Vandamme P."/>
        </authorList>
    </citation>
    <scope>NUCLEOTIDE SEQUENCE [LARGE SCALE GENOMIC DNA]</scope>
    <source>
        <strain evidence="4 5">LMG 29502</strain>
    </source>
</reference>
<dbReference type="InterPro" id="IPR001647">
    <property type="entry name" value="HTH_TetR"/>
</dbReference>
<dbReference type="SUPFAM" id="SSF46689">
    <property type="entry name" value="Homeodomain-like"/>
    <property type="match status" value="1"/>
</dbReference>
<evidence type="ECO:0000259" key="3">
    <source>
        <dbReference type="PROSITE" id="PS50977"/>
    </source>
</evidence>
<feature type="domain" description="HTH tetR-type" evidence="3">
    <location>
        <begin position="9"/>
        <end position="70"/>
    </location>
</feature>
<dbReference type="EMBL" id="JABMKX010000014">
    <property type="protein sequence ID" value="NQX48358.1"/>
    <property type="molecule type" value="Genomic_DNA"/>
</dbReference>
<accession>A0ABX2DUI7</accession>
<dbReference type="Proteomes" id="UP000711047">
    <property type="component" value="Unassembled WGS sequence"/>
</dbReference>
<dbReference type="PROSITE" id="PS01081">
    <property type="entry name" value="HTH_TETR_1"/>
    <property type="match status" value="1"/>
</dbReference>
<keyword evidence="1 2" id="KW-0238">DNA-binding</keyword>
<dbReference type="PANTHER" id="PTHR43479">
    <property type="entry name" value="ACREF/ENVCD OPERON REPRESSOR-RELATED"/>
    <property type="match status" value="1"/>
</dbReference>
<feature type="DNA-binding region" description="H-T-H motif" evidence="2">
    <location>
        <begin position="33"/>
        <end position="52"/>
    </location>
</feature>
<evidence type="ECO:0000313" key="4">
    <source>
        <dbReference type="EMBL" id="NQX48358.1"/>
    </source>
</evidence>
<dbReference type="InterPro" id="IPR009057">
    <property type="entry name" value="Homeodomain-like_sf"/>
</dbReference>
<comment type="caution">
    <text evidence="4">The sequence shown here is derived from an EMBL/GenBank/DDBJ whole genome shotgun (WGS) entry which is preliminary data.</text>
</comment>
<dbReference type="RefSeq" id="WP_173138380.1">
    <property type="nucleotide sequence ID" value="NZ_JABMKX010000014.1"/>
</dbReference>
<gene>
    <name evidence="4" type="ORF">HQN87_23800</name>
</gene>
<dbReference type="PANTHER" id="PTHR43479:SF11">
    <property type="entry name" value="ACREF_ENVCD OPERON REPRESSOR-RELATED"/>
    <property type="match status" value="1"/>
</dbReference>
<protein>
    <submittedName>
        <fullName evidence="4">TetR/AcrR family transcriptional regulator</fullName>
    </submittedName>
</protein>